<dbReference type="SUPFAM" id="SSF54523">
    <property type="entry name" value="Pili subunits"/>
    <property type="match status" value="1"/>
</dbReference>
<keyword evidence="14" id="KW-1185">Reference proteome</keyword>
<evidence type="ECO:0000256" key="3">
    <source>
        <dbReference type="ARBA" id="ARBA00022475"/>
    </source>
</evidence>
<dbReference type="InterPro" id="IPR002416">
    <property type="entry name" value="T2SS_protein-GspH"/>
</dbReference>
<dbReference type="EMBL" id="POQS01000001">
    <property type="protein sequence ID" value="PND34892.1"/>
    <property type="molecule type" value="Genomic_DNA"/>
</dbReference>
<keyword evidence="8 11" id="KW-0472">Membrane</keyword>
<keyword evidence="6 11" id="KW-0812">Transmembrane</keyword>
<dbReference type="Pfam" id="PF12019">
    <property type="entry name" value="GspH"/>
    <property type="match status" value="1"/>
</dbReference>
<dbReference type="GO" id="GO:0015628">
    <property type="term" value="P:protein secretion by the type II secretion system"/>
    <property type="evidence" value="ECO:0007669"/>
    <property type="project" value="InterPro"/>
</dbReference>
<dbReference type="InterPro" id="IPR012902">
    <property type="entry name" value="N_methyl_site"/>
</dbReference>
<evidence type="ECO:0000259" key="12">
    <source>
        <dbReference type="Pfam" id="PF12019"/>
    </source>
</evidence>
<evidence type="ECO:0000313" key="13">
    <source>
        <dbReference type="EMBL" id="PND34892.1"/>
    </source>
</evidence>
<feature type="transmembrane region" description="Helical" evidence="11">
    <location>
        <begin position="12"/>
        <end position="34"/>
    </location>
</feature>
<keyword evidence="5" id="KW-0997">Cell inner membrane</keyword>
<comment type="caution">
    <text evidence="13">The sequence shown here is derived from an EMBL/GenBank/DDBJ whole genome shotgun (WGS) entry which is preliminary data.</text>
</comment>
<dbReference type="NCBIfam" id="TIGR01708">
    <property type="entry name" value="typeII_sec_gspH"/>
    <property type="match status" value="1"/>
</dbReference>
<evidence type="ECO:0000256" key="11">
    <source>
        <dbReference type="SAM" id="Phobius"/>
    </source>
</evidence>
<dbReference type="GO" id="GO:0015627">
    <property type="term" value="C:type II protein secretion system complex"/>
    <property type="evidence" value="ECO:0007669"/>
    <property type="project" value="InterPro"/>
</dbReference>
<comment type="subcellular location">
    <subcellularLocation>
        <location evidence="1">Cell inner membrane</location>
        <topology evidence="1">Single-pass membrane protein</topology>
    </subcellularLocation>
</comment>
<evidence type="ECO:0000256" key="7">
    <source>
        <dbReference type="ARBA" id="ARBA00022989"/>
    </source>
</evidence>
<dbReference type="InterPro" id="IPR022346">
    <property type="entry name" value="T2SS_GspH"/>
</dbReference>
<dbReference type="InterPro" id="IPR049875">
    <property type="entry name" value="TypeII_GspH"/>
</dbReference>
<keyword evidence="3" id="KW-1003">Cell membrane</keyword>
<protein>
    <recommendedName>
        <fullName evidence="2">Type II secretion system protein H</fullName>
    </recommendedName>
    <alternativeName>
        <fullName evidence="10">General secretion pathway protein H</fullName>
    </alternativeName>
</protein>
<evidence type="ECO:0000256" key="8">
    <source>
        <dbReference type="ARBA" id="ARBA00023136"/>
    </source>
</evidence>
<name>A0A2N8KN63_9BURK</name>
<reference evidence="13 14" key="1">
    <citation type="submission" date="2018-01" db="EMBL/GenBank/DDBJ databases">
        <title>The draft genome of an aniline degradation strain ANB-1.</title>
        <authorList>
            <person name="Zhang L."/>
            <person name="Jiang J."/>
        </authorList>
    </citation>
    <scope>NUCLEOTIDE SEQUENCE [LARGE SCALE GENOMIC DNA]</scope>
    <source>
        <strain evidence="13 14">ANB-1</strain>
    </source>
</reference>
<dbReference type="PRINTS" id="PR00885">
    <property type="entry name" value="BCTERIALGSPH"/>
</dbReference>
<gene>
    <name evidence="13" type="primary">gspH</name>
    <name evidence="13" type="ORF">C1I89_00370</name>
</gene>
<evidence type="ECO:0000313" key="14">
    <source>
        <dbReference type="Proteomes" id="UP000235994"/>
    </source>
</evidence>
<dbReference type="NCBIfam" id="TIGR02532">
    <property type="entry name" value="IV_pilin_GFxxxE"/>
    <property type="match status" value="1"/>
</dbReference>
<dbReference type="AlphaFoldDB" id="A0A2N8KN63"/>
<evidence type="ECO:0000256" key="4">
    <source>
        <dbReference type="ARBA" id="ARBA00022481"/>
    </source>
</evidence>
<keyword evidence="7 11" id="KW-1133">Transmembrane helix</keyword>
<dbReference type="InterPro" id="IPR045584">
    <property type="entry name" value="Pilin-like"/>
</dbReference>
<sequence length="162" mass="17570">MPTSAPGNSERGFTLVEVLVVLVIVAIAASMVSLSVGRGENPLRNDAQRLADAFSVAQSEARSDGRPIRWLAGAEGWAFERRGRSDNISAEEDAPLPVDRLERDAVLRPRAWSAGPVQLQLAPDRPLVFNTEWVAAPMTLTLRAAGAQVVLQRDAAGRYEIR</sequence>
<evidence type="ECO:0000256" key="9">
    <source>
        <dbReference type="ARBA" id="ARBA00025772"/>
    </source>
</evidence>
<evidence type="ECO:0000256" key="10">
    <source>
        <dbReference type="ARBA" id="ARBA00030775"/>
    </source>
</evidence>
<dbReference type="Proteomes" id="UP000235994">
    <property type="component" value="Unassembled WGS sequence"/>
</dbReference>
<evidence type="ECO:0000256" key="2">
    <source>
        <dbReference type="ARBA" id="ARBA00021549"/>
    </source>
</evidence>
<evidence type="ECO:0000256" key="6">
    <source>
        <dbReference type="ARBA" id="ARBA00022692"/>
    </source>
</evidence>
<dbReference type="GO" id="GO:0005886">
    <property type="term" value="C:plasma membrane"/>
    <property type="evidence" value="ECO:0007669"/>
    <property type="project" value="UniProtKB-SubCell"/>
</dbReference>
<proteinExistence type="inferred from homology"/>
<feature type="domain" description="General secretion pathway GspH" evidence="12">
    <location>
        <begin position="47"/>
        <end position="151"/>
    </location>
</feature>
<dbReference type="PROSITE" id="PS00409">
    <property type="entry name" value="PROKAR_NTER_METHYL"/>
    <property type="match status" value="1"/>
</dbReference>
<accession>A0A2N8KN63</accession>
<comment type="similarity">
    <text evidence="9">Belongs to the GSP H family.</text>
</comment>
<dbReference type="Pfam" id="PF07963">
    <property type="entry name" value="N_methyl"/>
    <property type="match status" value="1"/>
</dbReference>
<evidence type="ECO:0000256" key="5">
    <source>
        <dbReference type="ARBA" id="ARBA00022519"/>
    </source>
</evidence>
<keyword evidence="4" id="KW-0488">Methylation</keyword>
<organism evidence="13 14">
    <name type="scientific">Achromobacter pulmonis</name>
    <dbReference type="NCBI Taxonomy" id="1389932"/>
    <lineage>
        <taxon>Bacteria</taxon>
        <taxon>Pseudomonadati</taxon>
        <taxon>Pseudomonadota</taxon>
        <taxon>Betaproteobacteria</taxon>
        <taxon>Burkholderiales</taxon>
        <taxon>Alcaligenaceae</taxon>
        <taxon>Achromobacter</taxon>
    </lineage>
</organism>
<dbReference type="RefSeq" id="WP_102770850.1">
    <property type="nucleotide sequence ID" value="NZ_POQS01000001.1"/>
</dbReference>
<evidence type="ECO:0000256" key="1">
    <source>
        <dbReference type="ARBA" id="ARBA00004377"/>
    </source>
</evidence>